<keyword evidence="4 7" id="KW-0863">Zinc-finger</keyword>
<feature type="domain" description="C2H2-type" evidence="9">
    <location>
        <begin position="165"/>
        <end position="195"/>
    </location>
</feature>
<keyword evidence="3" id="KW-0677">Repeat</keyword>
<sequence>MADSPGSPLSSHASSEFTEDIRYDEHDVNTDPYATVPAAKRQKVGHSSYRSTPQYEQPSESDISEDTDGSVPDSPVAAPTMIQEEDSSEQVTFCKWKGCEAGNLGNLDRLVQHLRDEHIEGSGSLGQKGKRYVCEWEACPRQDAAPTTAYAMRSHMRSHTREKPFLCAVPECDKAFTRSDALVKHMRTVHETDAIRPIDLSTKASSLATAKPAKIKLTFKKGQAATNGHDPEDDVANGVDNNLFSYPANLNFTEEELAMAPEQLCRLLRRQLYWSQQEGERLRQECAELEAEQKKEWINKELLLANIVEAELASAVHNHRNTEEESVLGMVTHLLPNHMMPVSGEAPWYRKAPTDFD</sequence>
<proteinExistence type="predicted"/>
<evidence type="ECO:0000256" key="5">
    <source>
        <dbReference type="ARBA" id="ARBA00022833"/>
    </source>
</evidence>
<evidence type="ECO:0000259" key="9">
    <source>
        <dbReference type="PROSITE" id="PS50157"/>
    </source>
</evidence>
<dbReference type="AlphaFoldDB" id="A0A8H3IGL9"/>
<protein>
    <recommendedName>
        <fullName evidence="9">C2H2-type domain-containing protein</fullName>
    </recommendedName>
</protein>
<dbReference type="PROSITE" id="PS00028">
    <property type="entry name" value="ZINC_FINGER_C2H2_1"/>
    <property type="match status" value="1"/>
</dbReference>
<evidence type="ECO:0000313" key="10">
    <source>
        <dbReference type="EMBL" id="CAF9920080.1"/>
    </source>
</evidence>
<dbReference type="SMART" id="SM00355">
    <property type="entry name" value="ZnF_C2H2"/>
    <property type="match status" value="3"/>
</dbReference>
<dbReference type="FunFam" id="3.30.160.60:FF:000201">
    <property type="entry name" value="C2H2 finger domain protein (Gli3)"/>
    <property type="match status" value="1"/>
</dbReference>
<dbReference type="OrthoDB" id="3214149at2759"/>
<dbReference type="GO" id="GO:0000981">
    <property type="term" value="F:DNA-binding transcription factor activity, RNA polymerase II-specific"/>
    <property type="evidence" value="ECO:0007669"/>
    <property type="project" value="TreeGrafter"/>
</dbReference>
<dbReference type="GO" id="GO:0005634">
    <property type="term" value="C:nucleus"/>
    <property type="evidence" value="ECO:0007669"/>
    <property type="project" value="UniProtKB-SubCell"/>
</dbReference>
<dbReference type="InterPro" id="IPR036236">
    <property type="entry name" value="Znf_C2H2_sf"/>
</dbReference>
<dbReference type="Proteomes" id="UP000664169">
    <property type="component" value="Unassembled WGS sequence"/>
</dbReference>
<keyword evidence="2" id="KW-0479">Metal-binding</keyword>
<accession>A0A8H3IGL9</accession>
<reference evidence="10" key="1">
    <citation type="submission" date="2021-03" db="EMBL/GenBank/DDBJ databases">
        <authorList>
            <person name="Tagirdzhanova G."/>
        </authorList>
    </citation>
    <scope>NUCLEOTIDE SEQUENCE</scope>
</reference>
<comment type="caution">
    <text evidence="10">The sequence shown here is derived from an EMBL/GenBank/DDBJ whole genome shotgun (WGS) entry which is preliminary data.</text>
</comment>
<feature type="compositionally biased region" description="Low complexity" evidence="8">
    <location>
        <begin position="1"/>
        <end position="15"/>
    </location>
</feature>
<feature type="compositionally biased region" description="Polar residues" evidence="8">
    <location>
        <begin position="48"/>
        <end position="61"/>
    </location>
</feature>
<dbReference type="GO" id="GO:0008270">
    <property type="term" value="F:zinc ion binding"/>
    <property type="evidence" value="ECO:0007669"/>
    <property type="project" value="UniProtKB-KW"/>
</dbReference>
<dbReference type="GO" id="GO:0000978">
    <property type="term" value="F:RNA polymerase II cis-regulatory region sequence-specific DNA binding"/>
    <property type="evidence" value="ECO:0007669"/>
    <property type="project" value="TreeGrafter"/>
</dbReference>
<evidence type="ECO:0000256" key="2">
    <source>
        <dbReference type="ARBA" id="ARBA00022723"/>
    </source>
</evidence>
<dbReference type="PROSITE" id="PS50157">
    <property type="entry name" value="ZINC_FINGER_C2H2_2"/>
    <property type="match status" value="1"/>
</dbReference>
<evidence type="ECO:0000256" key="7">
    <source>
        <dbReference type="PROSITE-ProRule" id="PRU00042"/>
    </source>
</evidence>
<organism evidence="10 11">
    <name type="scientific">Gomphillus americanus</name>
    <dbReference type="NCBI Taxonomy" id="1940652"/>
    <lineage>
        <taxon>Eukaryota</taxon>
        <taxon>Fungi</taxon>
        <taxon>Dikarya</taxon>
        <taxon>Ascomycota</taxon>
        <taxon>Pezizomycotina</taxon>
        <taxon>Lecanoromycetes</taxon>
        <taxon>OSLEUM clade</taxon>
        <taxon>Ostropomycetidae</taxon>
        <taxon>Ostropales</taxon>
        <taxon>Graphidaceae</taxon>
        <taxon>Gomphilloideae</taxon>
        <taxon>Gomphillus</taxon>
    </lineage>
</organism>
<keyword evidence="6" id="KW-0539">Nucleus</keyword>
<name>A0A8H3IGL9_9LECA</name>
<evidence type="ECO:0000256" key="6">
    <source>
        <dbReference type="ARBA" id="ARBA00023242"/>
    </source>
</evidence>
<keyword evidence="5" id="KW-0862">Zinc</keyword>
<keyword evidence="11" id="KW-1185">Reference proteome</keyword>
<dbReference type="SUPFAM" id="SSF57667">
    <property type="entry name" value="beta-beta-alpha zinc fingers"/>
    <property type="match status" value="1"/>
</dbReference>
<evidence type="ECO:0000256" key="8">
    <source>
        <dbReference type="SAM" id="MobiDB-lite"/>
    </source>
</evidence>
<evidence type="ECO:0000313" key="11">
    <source>
        <dbReference type="Proteomes" id="UP000664169"/>
    </source>
</evidence>
<dbReference type="EMBL" id="CAJPDQ010000015">
    <property type="protein sequence ID" value="CAF9920080.1"/>
    <property type="molecule type" value="Genomic_DNA"/>
</dbReference>
<dbReference type="InterPro" id="IPR043359">
    <property type="entry name" value="GLI-like"/>
</dbReference>
<feature type="compositionally biased region" description="Basic and acidic residues" evidence="8">
    <location>
        <begin position="19"/>
        <end position="29"/>
    </location>
</feature>
<dbReference type="PANTHER" id="PTHR45718:SF4">
    <property type="entry name" value="TRANSCRIPTIONAL ACTIVATOR CUBITUS INTERRUPTUS"/>
    <property type="match status" value="1"/>
</dbReference>
<dbReference type="InterPro" id="IPR013087">
    <property type="entry name" value="Znf_C2H2_type"/>
</dbReference>
<dbReference type="Gene3D" id="3.30.160.60">
    <property type="entry name" value="Classic Zinc Finger"/>
    <property type="match status" value="3"/>
</dbReference>
<feature type="region of interest" description="Disordered" evidence="8">
    <location>
        <begin position="1"/>
        <end position="77"/>
    </location>
</feature>
<dbReference type="Pfam" id="PF00096">
    <property type="entry name" value="zf-C2H2"/>
    <property type="match status" value="1"/>
</dbReference>
<gene>
    <name evidence="10" type="ORF">GOMPHAMPRED_001972</name>
</gene>
<comment type="subcellular location">
    <subcellularLocation>
        <location evidence="1">Nucleus</location>
    </subcellularLocation>
</comment>
<evidence type="ECO:0000256" key="1">
    <source>
        <dbReference type="ARBA" id="ARBA00004123"/>
    </source>
</evidence>
<evidence type="ECO:0000256" key="3">
    <source>
        <dbReference type="ARBA" id="ARBA00022737"/>
    </source>
</evidence>
<evidence type="ECO:0000256" key="4">
    <source>
        <dbReference type="ARBA" id="ARBA00022771"/>
    </source>
</evidence>
<dbReference type="PANTHER" id="PTHR45718">
    <property type="entry name" value="TRANSCRIPTIONAL ACTIVATOR CUBITUS INTERRUPTUS"/>
    <property type="match status" value="1"/>
</dbReference>